<dbReference type="Proteomes" id="UP000028582">
    <property type="component" value="Unassembled WGS sequence"/>
</dbReference>
<accession>A0A081B1C1</accession>
<feature type="non-terminal residue" evidence="1">
    <location>
        <position position="1"/>
    </location>
</feature>
<dbReference type="EMBL" id="ANJA01000209">
    <property type="protein sequence ID" value="ETO84932.1"/>
    <property type="molecule type" value="Genomic_DNA"/>
</dbReference>
<evidence type="ECO:0000313" key="2">
    <source>
        <dbReference type="Proteomes" id="UP000028582"/>
    </source>
</evidence>
<reference evidence="1 2" key="1">
    <citation type="submission" date="2013-11" db="EMBL/GenBank/DDBJ databases">
        <title>The Genome Sequence of Phytophthora parasitica P1976.</title>
        <authorList>
            <consortium name="The Broad Institute Genomics Platform"/>
            <person name="Russ C."/>
            <person name="Tyler B."/>
            <person name="Panabieres F."/>
            <person name="Shan W."/>
            <person name="Tripathy S."/>
            <person name="Grunwald N."/>
            <person name="Machado M."/>
            <person name="Johnson C.S."/>
            <person name="Walker B."/>
            <person name="Young S."/>
            <person name="Zeng Q."/>
            <person name="Gargeya S."/>
            <person name="Fitzgerald M."/>
            <person name="Haas B."/>
            <person name="Abouelleil A."/>
            <person name="Allen A.W."/>
            <person name="Alvarado L."/>
            <person name="Arachchi H.M."/>
            <person name="Berlin A.M."/>
            <person name="Chapman S.B."/>
            <person name="Gainer-Dewar J."/>
            <person name="Goldberg J."/>
            <person name="Griggs A."/>
            <person name="Gujja S."/>
            <person name="Hansen M."/>
            <person name="Howarth C."/>
            <person name="Imamovic A."/>
            <person name="Ireland A."/>
            <person name="Larimer J."/>
            <person name="McCowan C."/>
            <person name="Murphy C."/>
            <person name="Pearson M."/>
            <person name="Poon T.W."/>
            <person name="Priest M."/>
            <person name="Roberts A."/>
            <person name="Saif S."/>
            <person name="Shea T."/>
            <person name="Sisk P."/>
            <person name="Sykes S."/>
            <person name="Wortman J."/>
            <person name="Nusbaum C."/>
            <person name="Birren B."/>
        </authorList>
    </citation>
    <scope>NUCLEOTIDE SEQUENCE [LARGE SCALE GENOMIC DNA]</scope>
    <source>
        <strain evidence="1 2">P1976</strain>
    </source>
</reference>
<name>A0A081B1C1_PHYNI</name>
<protein>
    <submittedName>
        <fullName evidence="1">Uncharacterized protein</fullName>
    </submittedName>
</protein>
<proteinExistence type="predicted"/>
<comment type="caution">
    <text evidence="1">The sequence shown here is derived from an EMBL/GenBank/DDBJ whole genome shotgun (WGS) entry which is preliminary data.</text>
</comment>
<dbReference type="AlphaFoldDB" id="A0A081B1C1"/>
<sequence>KFDNVDSVKSLFNILENRSYWFPPGNNFESPKLQTAA</sequence>
<organism evidence="1 2">
    <name type="scientific">Phytophthora nicotianae P1976</name>
    <dbReference type="NCBI Taxonomy" id="1317066"/>
    <lineage>
        <taxon>Eukaryota</taxon>
        <taxon>Sar</taxon>
        <taxon>Stramenopiles</taxon>
        <taxon>Oomycota</taxon>
        <taxon>Peronosporomycetes</taxon>
        <taxon>Peronosporales</taxon>
        <taxon>Peronosporaceae</taxon>
        <taxon>Phytophthora</taxon>
    </lineage>
</organism>
<gene>
    <name evidence="1" type="ORF">F444_01218</name>
</gene>
<evidence type="ECO:0000313" key="1">
    <source>
        <dbReference type="EMBL" id="ETO84932.1"/>
    </source>
</evidence>